<evidence type="ECO:0000256" key="3">
    <source>
        <dbReference type="ARBA" id="ARBA00023163"/>
    </source>
</evidence>
<dbReference type="InterPro" id="IPR018060">
    <property type="entry name" value="HTH_AraC"/>
</dbReference>
<protein>
    <submittedName>
        <fullName evidence="5">Helix-turn-helix transcriptional regulator</fullName>
    </submittedName>
</protein>
<keyword evidence="6" id="KW-1185">Reference proteome</keyword>
<dbReference type="Gene3D" id="1.10.10.60">
    <property type="entry name" value="Homeodomain-like"/>
    <property type="match status" value="1"/>
</dbReference>
<dbReference type="InterPro" id="IPR050204">
    <property type="entry name" value="AraC_XylS_family_regulators"/>
</dbReference>
<keyword evidence="3" id="KW-0804">Transcription</keyword>
<comment type="caution">
    <text evidence="5">The sequence shown here is derived from an EMBL/GenBank/DDBJ whole genome shotgun (WGS) entry which is preliminary data.</text>
</comment>
<dbReference type="SMART" id="SM00342">
    <property type="entry name" value="HTH_ARAC"/>
    <property type="match status" value="1"/>
</dbReference>
<accession>A0ABN2QZY8</accession>
<proteinExistence type="predicted"/>
<dbReference type="Pfam" id="PF20240">
    <property type="entry name" value="DUF6597"/>
    <property type="match status" value="1"/>
</dbReference>
<evidence type="ECO:0000313" key="6">
    <source>
        <dbReference type="Proteomes" id="UP001501116"/>
    </source>
</evidence>
<evidence type="ECO:0000256" key="1">
    <source>
        <dbReference type="ARBA" id="ARBA00023015"/>
    </source>
</evidence>
<evidence type="ECO:0000313" key="5">
    <source>
        <dbReference type="EMBL" id="GAA1961092.1"/>
    </source>
</evidence>
<dbReference type="Proteomes" id="UP001501116">
    <property type="component" value="Unassembled WGS sequence"/>
</dbReference>
<feature type="domain" description="HTH araC/xylS-type" evidence="4">
    <location>
        <begin position="113"/>
        <end position="213"/>
    </location>
</feature>
<dbReference type="Pfam" id="PF12833">
    <property type="entry name" value="HTH_18"/>
    <property type="match status" value="1"/>
</dbReference>
<dbReference type="InterPro" id="IPR046532">
    <property type="entry name" value="DUF6597"/>
</dbReference>
<evidence type="ECO:0000256" key="2">
    <source>
        <dbReference type="ARBA" id="ARBA00023125"/>
    </source>
</evidence>
<dbReference type="PROSITE" id="PS01124">
    <property type="entry name" value="HTH_ARAC_FAMILY_2"/>
    <property type="match status" value="1"/>
</dbReference>
<sequence length="213" mass="22978">MWRVVAGNGEHRVLPDAVMDLMVHRGRFVVAGADTAAWNDDESEPGDVTWGLRLPPGTACSVLGLPAHELTDQRVDLADLVTVPAPALDTAWLDASTALEQVFVALWRQAAPDASTLRLAASLDRAARGRTTVREVADRHGLSERSLRRASDRLFGYGLKTLMSIHRFQHALGLANTGVALGEAAATAGYADQAHLNREMRRLTGTTPTALLR</sequence>
<reference evidence="5 6" key="1">
    <citation type="journal article" date="2019" name="Int. J. Syst. Evol. Microbiol.">
        <title>The Global Catalogue of Microorganisms (GCM) 10K type strain sequencing project: providing services to taxonomists for standard genome sequencing and annotation.</title>
        <authorList>
            <consortium name="The Broad Institute Genomics Platform"/>
            <consortium name="The Broad Institute Genome Sequencing Center for Infectious Disease"/>
            <person name="Wu L."/>
            <person name="Ma J."/>
        </authorList>
    </citation>
    <scope>NUCLEOTIDE SEQUENCE [LARGE SCALE GENOMIC DNA]</scope>
    <source>
        <strain evidence="5 6">JCM 14545</strain>
    </source>
</reference>
<keyword evidence="1" id="KW-0805">Transcription regulation</keyword>
<dbReference type="EMBL" id="BAAANN010000012">
    <property type="protein sequence ID" value="GAA1961092.1"/>
    <property type="molecule type" value="Genomic_DNA"/>
</dbReference>
<dbReference type="PANTHER" id="PTHR46796:SF15">
    <property type="entry name" value="BLL1074 PROTEIN"/>
    <property type="match status" value="1"/>
</dbReference>
<gene>
    <name evidence="5" type="ORF">GCM10009754_34900</name>
</gene>
<evidence type="ECO:0000259" key="4">
    <source>
        <dbReference type="PROSITE" id="PS01124"/>
    </source>
</evidence>
<name>A0ABN2QZY8_9PSEU</name>
<organism evidence="5 6">
    <name type="scientific">Amycolatopsis minnesotensis</name>
    <dbReference type="NCBI Taxonomy" id="337894"/>
    <lineage>
        <taxon>Bacteria</taxon>
        <taxon>Bacillati</taxon>
        <taxon>Actinomycetota</taxon>
        <taxon>Actinomycetes</taxon>
        <taxon>Pseudonocardiales</taxon>
        <taxon>Pseudonocardiaceae</taxon>
        <taxon>Amycolatopsis</taxon>
    </lineage>
</organism>
<keyword evidence="2" id="KW-0238">DNA-binding</keyword>
<dbReference type="PANTHER" id="PTHR46796">
    <property type="entry name" value="HTH-TYPE TRANSCRIPTIONAL ACTIVATOR RHAS-RELATED"/>
    <property type="match status" value="1"/>
</dbReference>